<dbReference type="EnsemblMetazoa" id="XM_028663225.1">
    <property type="protein sequence ID" value="XP_028519026.1"/>
    <property type="gene ID" value="LOC114576492"/>
</dbReference>
<evidence type="ECO:0000313" key="3">
    <source>
        <dbReference type="Proteomes" id="UP000887567"/>
    </source>
</evidence>
<feature type="domain" description="Tc1-like transposase DDE" evidence="1">
    <location>
        <begin position="10"/>
        <end position="149"/>
    </location>
</feature>
<dbReference type="KEGG" id="epa:114576492"/>
<dbReference type="AlphaFoldDB" id="A0A913YY62"/>
<dbReference type="GeneID" id="114576492"/>
<dbReference type="Gene3D" id="3.30.420.10">
    <property type="entry name" value="Ribonuclease H-like superfamily/Ribonuclease H"/>
    <property type="match status" value="1"/>
</dbReference>
<dbReference type="Proteomes" id="UP000887567">
    <property type="component" value="Unplaced"/>
</dbReference>
<dbReference type="OrthoDB" id="8928061at2759"/>
<dbReference type="PANTHER" id="PTHR46564">
    <property type="entry name" value="TRANSPOSASE"/>
    <property type="match status" value="1"/>
</dbReference>
<dbReference type="RefSeq" id="XP_028519026.1">
    <property type="nucleotide sequence ID" value="XM_028663225.1"/>
</dbReference>
<dbReference type="InterPro" id="IPR036397">
    <property type="entry name" value="RNaseH_sf"/>
</dbReference>
<dbReference type="OMA" id="KHFIREN"/>
<proteinExistence type="predicted"/>
<accession>A0A913YY62</accession>
<evidence type="ECO:0000259" key="1">
    <source>
        <dbReference type="Pfam" id="PF13358"/>
    </source>
</evidence>
<dbReference type="PANTHER" id="PTHR46564:SF1">
    <property type="entry name" value="TRANSPOSASE"/>
    <property type="match status" value="1"/>
</dbReference>
<dbReference type="InterPro" id="IPR038717">
    <property type="entry name" value="Tc1-like_DDE_dom"/>
</dbReference>
<name>A0A913YY62_EXADI</name>
<organism evidence="2 3">
    <name type="scientific">Exaiptasia diaphana</name>
    <name type="common">Tropical sea anemone</name>
    <name type="synonym">Aiptasia pulchella</name>
    <dbReference type="NCBI Taxonomy" id="2652724"/>
    <lineage>
        <taxon>Eukaryota</taxon>
        <taxon>Metazoa</taxon>
        <taxon>Cnidaria</taxon>
        <taxon>Anthozoa</taxon>
        <taxon>Hexacorallia</taxon>
        <taxon>Actiniaria</taxon>
        <taxon>Aiptasiidae</taxon>
        <taxon>Exaiptasia</taxon>
    </lineage>
</organism>
<dbReference type="Pfam" id="PF13358">
    <property type="entry name" value="DDE_3"/>
    <property type="match status" value="1"/>
</dbReference>
<dbReference type="GO" id="GO:0003676">
    <property type="term" value="F:nucleic acid binding"/>
    <property type="evidence" value="ECO:0007669"/>
    <property type="project" value="InterPro"/>
</dbReference>
<protein>
    <recommendedName>
        <fullName evidence="1">Tc1-like transposase DDE domain-containing protein</fullName>
    </recommendedName>
</protein>
<evidence type="ECO:0000313" key="2">
    <source>
        <dbReference type="EnsemblMetazoa" id="XP_028519026.1"/>
    </source>
</evidence>
<sequence>MMQYHQPEELIFIDETGIERCLARKYGYSQKVERAEVKRTKKSNKRTNVVSAIACDAYLSVEVLEPGQKFDREVFSNFLRNKVVPFLNPYNGRNSRSVVVLDNHAVHHVVEVQEIIHGTGALLRFLPPYSPDLNPIEGSYNQAKHFIRENDTAFRCCFSSPSIHIVCFRTNNC</sequence>
<keyword evidence="3" id="KW-1185">Reference proteome</keyword>
<reference evidence="2" key="1">
    <citation type="submission" date="2022-11" db="UniProtKB">
        <authorList>
            <consortium name="EnsemblMetazoa"/>
        </authorList>
    </citation>
    <scope>IDENTIFICATION</scope>
</reference>